<dbReference type="Proteomes" id="UP001596253">
    <property type="component" value="Unassembled WGS sequence"/>
</dbReference>
<proteinExistence type="predicted"/>
<keyword evidence="1" id="KW-0812">Transmembrane</keyword>
<dbReference type="EMBL" id="JBHSSD010000032">
    <property type="protein sequence ID" value="MFC6164336.1"/>
    <property type="molecule type" value="Genomic_DNA"/>
</dbReference>
<feature type="signal peptide" evidence="2">
    <location>
        <begin position="1"/>
        <end position="28"/>
    </location>
</feature>
<feature type="chain" id="PRO_5045181704" evidence="2">
    <location>
        <begin position="29"/>
        <end position="131"/>
    </location>
</feature>
<keyword evidence="4" id="KW-1185">Reference proteome</keyword>
<evidence type="ECO:0000256" key="1">
    <source>
        <dbReference type="SAM" id="Phobius"/>
    </source>
</evidence>
<evidence type="ECO:0000313" key="4">
    <source>
        <dbReference type="Proteomes" id="UP001596253"/>
    </source>
</evidence>
<sequence length="131" mass="14383">MHKKTMVMILGAGALFAWGCWLNSTVQAANRTDSQATVRFYRSKTSATTTTHAGDQLHVKATSKSTQTTKKSRVISKVIAPTNSTTTTQPAGITGWLPQTSEQWTMWLVGLGVMILILLINFKLRKRGTQS</sequence>
<dbReference type="NCBIfam" id="TIGR01167">
    <property type="entry name" value="LPXTG_anchor"/>
    <property type="match status" value="1"/>
</dbReference>
<keyword evidence="2" id="KW-0732">Signal</keyword>
<gene>
    <name evidence="3" type="ORF">ACFP3T_06625</name>
</gene>
<evidence type="ECO:0000313" key="3">
    <source>
        <dbReference type="EMBL" id="MFC6164336.1"/>
    </source>
</evidence>
<feature type="transmembrane region" description="Helical" evidence="1">
    <location>
        <begin position="104"/>
        <end position="122"/>
    </location>
</feature>
<organism evidence="3 4">
    <name type="scientific">Lactiplantibacillus dongliensis</name>
    <dbReference type="NCBI Taxonomy" id="2559919"/>
    <lineage>
        <taxon>Bacteria</taxon>
        <taxon>Bacillati</taxon>
        <taxon>Bacillota</taxon>
        <taxon>Bacilli</taxon>
        <taxon>Lactobacillales</taxon>
        <taxon>Lactobacillaceae</taxon>
        <taxon>Lactiplantibacillus</taxon>
    </lineage>
</organism>
<keyword evidence="1" id="KW-0472">Membrane</keyword>
<name>A0ABW1R3A5_9LACO</name>
<keyword evidence="1" id="KW-1133">Transmembrane helix</keyword>
<evidence type="ECO:0000256" key="2">
    <source>
        <dbReference type="SAM" id="SignalP"/>
    </source>
</evidence>
<dbReference type="RefSeq" id="WP_137640911.1">
    <property type="nucleotide sequence ID" value="NZ_BJDK01000033.1"/>
</dbReference>
<protein>
    <submittedName>
        <fullName evidence="3">LPXTG cell wall anchor domain-containing protein</fullName>
    </submittedName>
</protein>
<reference evidence="4" key="1">
    <citation type="journal article" date="2019" name="Int. J. Syst. Evol. Microbiol.">
        <title>The Global Catalogue of Microorganisms (GCM) 10K type strain sequencing project: providing services to taxonomists for standard genome sequencing and annotation.</title>
        <authorList>
            <consortium name="The Broad Institute Genomics Platform"/>
            <consortium name="The Broad Institute Genome Sequencing Center for Infectious Disease"/>
            <person name="Wu L."/>
            <person name="Ma J."/>
        </authorList>
    </citation>
    <scope>NUCLEOTIDE SEQUENCE [LARGE SCALE GENOMIC DNA]</scope>
    <source>
        <strain evidence="4">CCM 8932</strain>
    </source>
</reference>
<comment type="caution">
    <text evidence="3">The sequence shown here is derived from an EMBL/GenBank/DDBJ whole genome shotgun (WGS) entry which is preliminary data.</text>
</comment>
<accession>A0ABW1R3A5</accession>